<comment type="caution">
    <text evidence="9">The sequence shown here is derived from an EMBL/GenBank/DDBJ whole genome shotgun (WGS) entry which is preliminary data.</text>
</comment>
<keyword evidence="4 7" id="KW-1133">Transmembrane helix</keyword>
<accession>A0A0R1H387</accession>
<comment type="subcellular location">
    <subcellularLocation>
        <location evidence="1">Cell membrane</location>
        <topology evidence="1">Multi-pass membrane protein</topology>
    </subcellularLocation>
</comment>
<feature type="domain" description="Threonine/serine exporter-like N-terminal" evidence="8">
    <location>
        <begin position="12"/>
        <end position="252"/>
    </location>
</feature>
<evidence type="ECO:0000313" key="10">
    <source>
        <dbReference type="Proteomes" id="UP000050909"/>
    </source>
</evidence>
<proteinExistence type="inferred from homology"/>
<protein>
    <recommendedName>
        <fullName evidence="8">Threonine/serine exporter-like N-terminal domain-containing protein</fullName>
    </recommendedName>
</protein>
<name>A0A0R1H387_9LACO</name>
<dbReference type="GO" id="GO:0015744">
    <property type="term" value="P:succinate transport"/>
    <property type="evidence" value="ECO:0007669"/>
    <property type="project" value="TreeGrafter"/>
</dbReference>
<evidence type="ECO:0000256" key="3">
    <source>
        <dbReference type="ARBA" id="ARBA00022692"/>
    </source>
</evidence>
<dbReference type="PANTHER" id="PTHR34390:SF2">
    <property type="entry name" value="SUCCINATE TRANSPORTER SUBUNIT YJJP-RELATED"/>
    <property type="match status" value="1"/>
</dbReference>
<gene>
    <name evidence="9" type="ORF">FC62_GL001084</name>
</gene>
<evidence type="ECO:0000256" key="2">
    <source>
        <dbReference type="ARBA" id="ARBA00022475"/>
    </source>
</evidence>
<feature type="transmembrane region" description="Helical" evidence="7">
    <location>
        <begin position="143"/>
        <end position="162"/>
    </location>
</feature>
<dbReference type="PANTHER" id="PTHR34390">
    <property type="entry name" value="UPF0442 PROTEIN YJJB-RELATED"/>
    <property type="match status" value="1"/>
</dbReference>
<dbReference type="Proteomes" id="UP000050909">
    <property type="component" value="Unassembled WGS sequence"/>
</dbReference>
<evidence type="ECO:0000256" key="5">
    <source>
        <dbReference type="ARBA" id="ARBA00023136"/>
    </source>
</evidence>
<keyword evidence="2" id="KW-1003">Cell membrane</keyword>
<dbReference type="RefSeq" id="WP_056947230.1">
    <property type="nucleotide sequence ID" value="NZ_AZCV01000003.1"/>
</dbReference>
<organism evidence="9 10">
    <name type="scientific">Amylolactobacillus amylotrophicus DSM 20534</name>
    <dbReference type="NCBI Taxonomy" id="1423722"/>
    <lineage>
        <taxon>Bacteria</taxon>
        <taxon>Bacillati</taxon>
        <taxon>Bacillota</taxon>
        <taxon>Bacilli</taxon>
        <taxon>Lactobacillales</taxon>
        <taxon>Lactobacillaceae</taxon>
        <taxon>Amylolactobacillus</taxon>
    </lineage>
</organism>
<dbReference type="InterPro" id="IPR010619">
    <property type="entry name" value="ThrE-like_N"/>
</dbReference>
<keyword evidence="3 7" id="KW-0812">Transmembrane</keyword>
<dbReference type="InterPro" id="IPR050539">
    <property type="entry name" value="ThrE_Dicarb/AminoAcid_Exp"/>
</dbReference>
<dbReference type="AlphaFoldDB" id="A0A0R1H387"/>
<feature type="transmembrane region" description="Helical" evidence="7">
    <location>
        <begin position="235"/>
        <end position="254"/>
    </location>
</feature>
<evidence type="ECO:0000313" key="9">
    <source>
        <dbReference type="EMBL" id="KRK37754.1"/>
    </source>
</evidence>
<keyword evidence="10" id="KW-1185">Reference proteome</keyword>
<dbReference type="Pfam" id="PF06738">
    <property type="entry name" value="ThrE"/>
    <property type="match status" value="1"/>
</dbReference>
<dbReference type="EMBL" id="AZCV01000003">
    <property type="protein sequence ID" value="KRK37754.1"/>
    <property type="molecule type" value="Genomic_DNA"/>
</dbReference>
<dbReference type="PATRIC" id="fig|1423722.3.peg.1107"/>
<comment type="similarity">
    <text evidence="6">Belongs to the ThrE exporter (TC 2.A.79) family.</text>
</comment>
<evidence type="ECO:0000256" key="1">
    <source>
        <dbReference type="ARBA" id="ARBA00004651"/>
    </source>
</evidence>
<keyword evidence="5 7" id="KW-0472">Membrane</keyword>
<feature type="transmembrane region" description="Helical" evidence="7">
    <location>
        <begin position="196"/>
        <end position="214"/>
    </location>
</feature>
<evidence type="ECO:0000256" key="6">
    <source>
        <dbReference type="ARBA" id="ARBA00034125"/>
    </source>
</evidence>
<evidence type="ECO:0000256" key="7">
    <source>
        <dbReference type="SAM" id="Phobius"/>
    </source>
</evidence>
<evidence type="ECO:0000256" key="4">
    <source>
        <dbReference type="ARBA" id="ARBA00022989"/>
    </source>
</evidence>
<reference evidence="9 10" key="1">
    <citation type="journal article" date="2015" name="Genome Announc.">
        <title>Expanding the biotechnology potential of lactobacilli through comparative genomics of 213 strains and associated genera.</title>
        <authorList>
            <person name="Sun Z."/>
            <person name="Harris H.M."/>
            <person name="McCann A."/>
            <person name="Guo C."/>
            <person name="Argimon S."/>
            <person name="Zhang W."/>
            <person name="Yang X."/>
            <person name="Jeffery I.B."/>
            <person name="Cooney J.C."/>
            <person name="Kagawa T.F."/>
            <person name="Liu W."/>
            <person name="Song Y."/>
            <person name="Salvetti E."/>
            <person name="Wrobel A."/>
            <person name="Rasinkangas P."/>
            <person name="Parkhill J."/>
            <person name="Rea M.C."/>
            <person name="O'Sullivan O."/>
            <person name="Ritari J."/>
            <person name="Douillard F.P."/>
            <person name="Paul Ross R."/>
            <person name="Yang R."/>
            <person name="Briner A.E."/>
            <person name="Felis G.E."/>
            <person name="de Vos W.M."/>
            <person name="Barrangou R."/>
            <person name="Klaenhammer T.R."/>
            <person name="Caufield P.W."/>
            <person name="Cui Y."/>
            <person name="Zhang H."/>
            <person name="O'Toole P.W."/>
        </authorList>
    </citation>
    <scope>NUCLEOTIDE SEQUENCE [LARGE SCALE GENOMIC DNA]</scope>
    <source>
        <strain evidence="9 10">DSM 20534</strain>
    </source>
</reference>
<dbReference type="GO" id="GO:0022857">
    <property type="term" value="F:transmembrane transporter activity"/>
    <property type="evidence" value="ECO:0007669"/>
    <property type="project" value="InterPro"/>
</dbReference>
<feature type="transmembrane region" description="Helical" evidence="7">
    <location>
        <begin position="174"/>
        <end position="190"/>
    </location>
</feature>
<evidence type="ECO:0000259" key="8">
    <source>
        <dbReference type="Pfam" id="PF06738"/>
    </source>
</evidence>
<sequence>MEDRYVDAVLDACLTAGKIMIESGSEMYRVEDTMRRIGSNAGLSLTDLRVFTTPTGLFMGVDKMDNVQIEQVEDRSINMEKVSRVNDLSRRFAEHKITLAELRLKLEDVDCNTPQFPLWLQTIGTGFVSSTLMVLFMNDYDWLDLPFAALIGMIGFLTYHFVKKYAHIRFLAEMLASLVLAFLAISLQQINSSFDANAIIIGGVMILVPGLALTNSLRDLFAGHLISGIGRGVEAVLTAVAIGGGVALVIRFMGV</sequence>
<dbReference type="GO" id="GO:0005886">
    <property type="term" value="C:plasma membrane"/>
    <property type="evidence" value="ECO:0007669"/>
    <property type="project" value="UniProtKB-SubCell"/>
</dbReference>